<gene>
    <name evidence="1" type="ORF">NECAME_05076</name>
</gene>
<protein>
    <submittedName>
        <fullName evidence="1">Uncharacterized protein</fullName>
    </submittedName>
</protein>
<name>W2SJW2_NECAM</name>
<dbReference type="KEGG" id="nai:NECAME_05076"/>
<organism evidence="1 2">
    <name type="scientific">Necator americanus</name>
    <name type="common">Human hookworm</name>
    <dbReference type="NCBI Taxonomy" id="51031"/>
    <lineage>
        <taxon>Eukaryota</taxon>
        <taxon>Metazoa</taxon>
        <taxon>Ecdysozoa</taxon>
        <taxon>Nematoda</taxon>
        <taxon>Chromadorea</taxon>
        <taxon>Rhabditida</taxon>
        <taxon>Rhabditina</taxon>
        <taxon>Rhabditomorpha</taxon>
        <taxon>Strongyloidea</taxon>
        <taxon>Ancylostomatidae</taxon>
        <taxon>Bunostominae</taxon>
        <taxon>Necator</taxon>
    </lineage>
</organism>
<dbReference type="EMBL" id="KI669035">
    <property type="protein sequence ID" value="ETN69890.1"/>
    <property type="molecule type" value="Genomic_DNA"/>
</dbReference>
<evidence type="ECO:0000313" key="1">
    <source>
        <dbReference type="EMBL" id="ETN69890.1"/>
    </source>
</evidence>
<reference evidence="2" key="1">
    <citation type="journal article" date="2014" name="Nat. Genet.">
        <title>Genome of the human hookworm Necator americanus.</title>
        <authorList>
            <person name="Tang Y.T."/>
            <person name="Gao X."/>
            <person name="Rosa B.A."/>
            <person name="Abubucker S."/>
            <person name="Hallsworth-Pepin K."/>
            <person name="Martin J."/>
            <person name="Tyagi R."/>
            <person name="Heizer E."/>
            <person name="Zhang X."/>
            <person name="Bhonagiri-Palsikar V."/>
            <person name="Minx P."/>
            <person name="Warren W.C."/>
            <person name="Wang Q."/>
            <person name="Zhan B."/>
            <person name="Hotez P.J."/>
            <person name="Sternberg P.W."/>
            <person name="Dougall A."/>
            <person name="Gaze S.T."/>
            <person name="Mulvenna J."/>
            <person name="Sotillo J."/>
            <person name="Ranganathan S."/>
            <person name="Rabelo E.M."/>
            <person name="Wilson R.K."/>
            <person name="Felgner P.L."/>
            <person name="Bethony J."/>
            <person name="Hawdon J.M."/>
            <person name="Gasser R.B."/>
            <person name="Loukas A."/>
            <person name="Mitreva M."/>
        </authorList>
    </citation>
    <scope>NUCLEOTIDE SEQUENCE [LARGE SCALE GENOMIC DNA]</scope>
</reference>
<proteinExistence type="predicted"/>
<keyword evidence="2" id="KW-1185">Reference proteome</keyword>
<evidence type="ECO:0000313" key="2">
    <source>
        <dbReference type="Proteomes" id="UP000053676"/>
    </source>
</evidence>
<accession>W2SJW2</accession>
<dbReference type="Proteomes" id="UP000053676">
    <property type="component" value="Unassembled WGS sequence"/>
</dbReference>
<sequence length="63" mass="7386">MASDLDVPECEHSLGNRPNRTAQVLFFKSLLELHRRKKEKVPQGSPQIYSNPHFTEERMITYD</sequence>
<dbReference type="AlphaFoldDB" id="W2SJW2"/>